<sequence length="80" mass="7931">MLSSALAVGVFFGIGGLLTVRSAQSAETIALASSASASTQGSVKTVSQTKTVSKTPIPVAPQVAQQTTTIVHATTKASKG</sequence>
<dbReference type="AlphaFoldDB" id="A0A6J7F9V8"/>
<organism evidence="1">
    <name type="scientific">freshwater metagenome</name>
    <dbReference type="NCBI Taxonomy" id="449393"/>
    <lineage>
        <taxon>unclassified sequences</taxon>
        <taxon>metagenomes</taxon>
        <taxon>ecological metagenomes</taxon>
    </lineage>
</organism>
<evidence type="ECO:0000313" key="1">
    <source>
        <dbReference type="EMBL" id="CAB4890598.1"/>
    </source>
</evidence>
<name>A0A6J7F9V8_9ZZZZ</name>
<accession>A0A6J7F9V8</accession>
<gene>
    <name evidence="1" type="ORF">UFOPK3495_00332</name>
    <name evidence="2" type="ORF">UFOPK4237_01093</name>
</gene>
<reference evidence="1" key="1">
    <citation type="submission" date="2020-05" db="EMBL/GenBank/DDBJ databases">
        <authorList>
            <person name="Chiriac C."/>
            <person name="Salcher M."/>
            <person name="Ghai R."/>
            <person name="Kavagutti S V."/>
        </authorList>
    </citation>
    <scope>NUCLEOTIDE SEQUENCE</scope>
</reference>
<proteinExistence type="predicted"/>
<protein>
    <submittedName>
        <fullName evidence="1">Unannotated protein</fullName>
    </submittedName>
</protein>
<dbReference type="EMBL" id="CAFBPZ010000075">
    <property type="protein sequence ID" value="CAB5040136.1"/>
    <property type="molecule type" value="Genomic_DNA"/>
</dbReference>
<dbReference type="EMBL" id="CAFBMC010000010">
    <property type="protein sequence ID" value="CAB4890598.1"/>
    <property type="molecule type" value="Genomic_DNA"/>
</dbReference>
<evidence type="ECO:0000313" key="2">
    <source>
        <dbReference type="EMBL" id="CAB5040136.1"/>
    </source>
</evidence>